<dbReference type="EMBL" id="DS989851">
    <property type="protein sequence ID" value="EDX74928.1"/>
    <property type="molecule type" value="Genomic_DNA"/>
</dbReference>
<organism evidence="1 2">
    <name type="scientific">Coleofasciculus chthonoplastes PCC 7420</name>
    <dbReference type="NCBI Taxonomy" id="118168"/>
    <lineage>
        <taxon>Bacteria</taxon>
        <taxon>Bacillati</taxon>
        <taxon>Cyanobacteriota</taxon>
        <taxon>Cyanophyceae</taxon>
        <taxon>Coleofasciculales</taxon>
        <taxon>Coleofasciculaceae</taxon>
        <taxon>Coleofasciculus</taxon>
    </lineage>
</organism>
<sequence length="51" mass="6082">MDWSCSLMQAGRPYPDRLFYLGQFNRAIAGCSHFHQLYWAQRFEPRATRSN</sequence>
<dbReference type="Proteomes" id="UP000003835">
    <property type="component" value="Unassembled WGS sequence"/>
</dbReference>
<accession>B4VTD7</accession>
<evidence type="ECO:0000313" key="1">
    <source>
        <dbReference type="EMBL" id="EDX74928.1"/>
    </source>
</evidence>
<dbReference type="AlphaFoldDB" id="B4VTD7"/>
<reference evidence="1 2" key="1">
    <citation type="submission" date="2008-07" db="EMBL/GenBank/DDBJ databases">
        <authorList>
            <person name="Tandeau de Marsac N."/>
            <person name="Ferriera S."/>
            <person name="Johnson J."/>
            <person name="Kravitz S."/>
            <person name="Beeson K."/>
            <person name="Sutton G."/>
            <person name="Rogers Y.-H."/>
            <person name="Friedman R."/>
            <person name="Frazier M."/>
            <person name="Venter J.C."/>
        </authorList>
    </citation>
    <scope>NUCLEOTIDE SEQUENCE [LARGE SCALE GENOMIC DNA]</scope>
    <source>
        <strain evidence="1 2">PCC 7420</strain>
    </source>
</reference>
<gene>
    <name evidence="1" type="ORF">MC7420_802</name>
</gene>
<dbReference type="STRING" id="118168.MC7420_802"/>
<dbReference type="HOGENOM" id="CLU_3097644_0_0_3"/>
<keyword evidence="2" id="KW-1185">Reference proteome</keyword>
<name>B4VTD7_9CYAN</name>
<evidence type="ECO:0000313" key="2">
    <source>
        <dbReference type="Proteomes" id="UP000003835"/>
    </source>
</evidence>
<proteinExistence type="predicted"/>
<protein>
    <submittedName>
        <fullName evidence="1">Uncharacterized protein</fullName>
    </submittedName>
</protein>